<dbReference type="InterPro" id="IPR029035">
    <property type="entry name" value="DHS-like_NAD/FAD-binding_dom"/>
</dbReference>
<accession>A0A5M9HYW5</accession>
<protein>
    <submittedName>
        <fullName evidence="1">DUF4020 domain-containing protein</fullName>
    </submittedName>
</protein>
<gene>
    <name evidence="1" type="ORF">FNY66_12845</name>
</gene>
<dbReference type="Proteomes" id="UP000322025">
    <property type="component" value="Unassembled WGS sequence"/>
</dbReference>
<organism evidence="1 2">
    <name type="scientific">Mediterraneibacter catenae</name>
    <dbReference type="NCBI Taxonomy" id="2594882"/>
    <lineage>
        <taxon>Bacteria</taxon>
        <taxon>Bacillati</taxon>
        <taxon>Bacillota</taxon>
        <taxon>Clostridia</taxon>
        <taxon>Lachnospirales</taxon>
        <taxon>Lachnospiraceae</taxon>
        <taxon>Mediterraneibacter</taxon>
    </lineage>
</organism>
<comment type="caution">
    <text evidence="1">The sequence shown here is derived from an EMBL/GenBank/DDBJ whole genome shotgun (WGS) entry which is preliminary data.</text>
</comment>
<keyword evidence="2" id="KW-1185">Reference proteome</keyword>
<dbReference type="AlphaFoldDB" id="A0A5M9HYW5"/>
<dbReference type="Gene3D" id="3.40.50.1220">
    <property type="entry name" value="TPP-binding domain"/>
    <property type="match status" value="1"/>
</dbReference>
<dbReference type="RefSeq" id="WP_150311406.1">
    <property type="nucleotide sequence ID" value="NZ_VMSO01000022.1"/>
</dbReference>
<reference evidence="1" key="1">
    <citation type="submission" date="2019-07" db="EMBL/GenBank/DDBJ databases">
        <authorList>
            <person name="Wongkuna S."/>
            <person name="Scaria J."/>
        </authorList>
    </citation>
    <scope>NUCLEOTIDE SEQUENCE [LARGE SCALE GENOMIC DNA]</scope>
    <source>
        <strain evidence="1">SW178</strain>
    </source>
</reference>
<dbReference type="OrthoDB" id="1803978at2"/>
<evidence type="ECO:0000313" key="1">
    <source>
        <dbReference type="EMBL" id="KAA8500531.1"/>
    </source>
</evidence>
<dbReference type="SUPFAM" id="SSF52467">
    <property type="entry name" value="DHS-like NAD/FAD-binding domain"/>
    <property type="match status" value="1"/>
</dbReference>
<evidence type="ECO:0000313" key="2">
    <source>
        <dbReference type="Proteomes" id="UP000322025"/>
    </source>
</evidence>
<sequence>MFIDGINFPNEIIEAIRKNNFVVFAGAGASVDAPTSLPDFVDLAKKIAEGTGEILKEDDTCEAFLGYLKSKSIDVNKQAAELLSGTCLKHNQTHEAIIDLFADPSKIKIITTNYDQMFEQVLESRGLSVSAYNAPALPLGNDVDGIIHVHGNINNPKYMVLTDEDFGKAYLTEGYAARFLIKLFQSYTILFIGYSYRDTILRYLTRAMDRLPEKTRFILTDEEQSDWKLLGLTPIYFPSKNYGKMREGLIKLGQRAKRGLLDWDNMIKEFKSEPPRDIALDTEIDYCLDSVERSRVLANNIHGKEWILALNEKGVFDNLFMPEAVLSEKDQIWMQWIVDECLGKENETFKILYLNNGNKIHFQFASLILRKLELGNDSIPDVVYKEYIIVLDSYITDSWTILRLIEILSKRGMYSLCYKLFVKYFEVQFVFKNNAFGSKDGIAYKHRFRGEQCQIEESWKRCKEQFLNSYAEQFLYFVKETILNLHNTYLLLNGEDKPEPWEMAMLVIEDREDYSRQNPLYFLCTIFCESCKLLECKHPERMKVFLESCLSESSALLKKLCLKALRECERISSCDKFDIFINNSSISFFEGKEQIFLLIEKIFNDLTEDKQKKLIDEIEALDTHVSEYPIYNWCVWIKKFCSTNDRINELEKEILSRNHFEPRQHPERDIDMGEAVWSGDQSPITQEQMLESDLQQLVDLLNNYNEDPFEGPTRWGMLKTFSECIKSDYEWTSKIIKIFIDGCIEKEDAWQRLLIGIQDSNFKVDQLIALIDRFAAKMEIVKDICGLSEIFLKIVKSEETKKRFITIENKLFGIADTIWNYRQEDFVQSDRLIETAMNTGLGNILRSSIYMLSYCDETQGIPERYKSFWEKNLLLEGKEKNIVLCILAGYFNFLYLRDQEWCTDKFAEILSGIDQQSFVAAWEGIVYFSRYLNKDVADVMGPIYLRAVKNLNWLEGEARRGFIDLYLLLLIYVVEDPCLEYIPRFYDIAEEQDLELFIQEMGYRLGDMDDNGKKVLWTGWLKQYLTYRYENKPTMLTEKEKELFLSWLPELGQLFEEAVNIICQDKMAQHIDTLSLRRLDKSKLVLQYPHPMIRLLTKMLNDGTKFDYYGEYLGNIYRECKGISQEEEKEFQEALLKRGMSI</sequence>
<dbReference type="EMBL" id="VMSO01000022">
    <property type="protein sequence ID" value="KAA8500531.1"/>
    <property type="molecule type" value="Genomic_DNA"/>
</dbReference>
<proteinExistence type="predicted"/>
<dbReference type="Pfam" id="PF13289">
    <property type="entry name" value="SIR2_2"/>
    <property type="match status" value="1"/>
</dbReference>
<name>A0A5M9HYW5_9FIRM</name>